<evidence type="ECO:0000313" key="2">
    <source>
        <dbReference type="EMBL" id="QHT98661.1"/>
    </source>
</evidence>
<dbReference type="AlphaFoldDB" id="A0A6C0IZ80"/>
<protein>
    <submittedName>
        <fullName evidence="2">Uncharacterized protein</fullName>
    </submittedName>
</protein>
<keyword evidence="1" id="KW-0175">Coiled coil</keyword>
<proteinExistence type="predicted"/>
<dbReference type="EMBL" id="MN740294">
    <property type="protein sequence ID" value="QHT98661.1"/>
    <property type="molecule type" value="Genomic_DNA"/>
</dbReference>
<feature type="coiled-coil region" evidence="1">
    <location>
        <begin position="73"/>
        <end position="110"/>
    </location>
</feature>
<organism evidence="2">
    <name type="scientific">viral metagenome</name>
    <dbReference type="NCBI Taxonomy" id="1070528"/>
    <lineage>
        <taxon>unclassified sequences</taxon>
        <taxon>metagenomes</taxon>
        <taxon>organismal metagenomes</taxon>
    </lineage>
</organism>
<name>A0A6C0IZ80_9ZZZZ</name>
<sequence>MSYLCEKCWVPFKTQKSLEYHKNKSNIDCNKWKNVIFTCINCNYVTKGIKNIELHINKCGSHSDCNIDTSNPVGKLSEKYNKLMIENKDLKKQLEELLNIRDKYKDIEKQLIIEKTKCKLYNNILENNTNIKIDDLVTETDNNINIINPTDALKIFIYENFENKPDFTLLHRDKEDNSKELCKEEKKKKKQKFRPIKTATEIIINDDIIEKQQHSNEELEQIVQKYTSLQPSIENINDVFKQYLTQIKENKNYTKILHSLQNDRFKIFKLCNLDDYKDLLANQIQELENVFRTKGYSDRKIQTIILKNLSPLETRLLFYSNYYKIELDTDEIEIVKEMLQIQNCEVNTYIPFDINNLTSKLMNYSIVLFPLDKLLEIYLSNRFGYHNIIFVPLPKNSSDDPYSFYILDNVSNQVKKWKMDCRLENLIADLKEKVLPYMVSLFRKLYFDIFNDNEFRSNYTNFCPLLQYDCEQLLSNIVKLFNQKEFSKNVKKIIKDKFVYNPNDNDKFNLLSDDPLQKKRLLDQEVDLVDVIRLLFTGISSQDAVDLLREKNLMI</sequence>
<reference evidence="2" key="1">
    <citation type="journal article" date="2020" name="Nature">
        <title>Giant virus diversity and host interactions through global metagenomics.</title>
        <authorList>
            <person name="Schulz F."/>
            <person name="Roux S."/>
            <person name="Paez-Espino D."/>
            <person name="Jungbluth S."/>
            <person name="Walsh D.A."/>
            <person name="Denef V.J."/>
            <person name="McMahon K.D."/>
            <person name="Konstantinidis K.T."/>
            <person name="Eloe-Fadrosh E.A."/>
            <person name="Kyrpides N.C."/>
            <person name="Woyke T."/>
        </authorList>
    </citation>
    <scope>NUCLEOTIDE SEQUENCE</scope>
    <source>
        <strain evidence="2">GVMAG-M-3300025676-16</strain>
    </source>
</reference>
<accession>A0A6C0IZ80</accession>
<evidence type="ECO:0000256" key="1">
    <source>
        <dbReference type="SAM" id="Coils"/>
    </source>
</evidence>